<accession>A0ABR5MH67</accession>
<keyword evidence="1" id="KW-1133">Transmembrane helix</keyword>
<dbReference type="EMBL" id="LGTK01000053">
    <property type="protein sequence ID" value="KPH72615.1"/>
    <property type="molecule type" value="Genomic_DNA"/>
</dbReference>
<evidence type="ECO:0000313" key="3">
    <source>
        <dbReference type="EMBL" id="KPH72615.1"/>
    </source>
</evidence>
<keyword evidence="1" id="KW-0812">Transmembrane</keyword>
<gene>
    <name evidence="3" type="ORF">AFL42_13170</name>
</gene>
<dbReference type="RefSeq" id="WP_060668892.1">
    <property type="nucleotide sequence ID" value="NZ_JARTGE010000029.1"/>
</dbReference>
<feature type="transmembrane region" description="Helical" evidence="1">
    <location>
        <begin position="83"/>
        <end position="105"/>
    </location>
</feature>
<keyword evidence="4" id="KW-1185">Reference proteome</keyword>
<reference evidence="3 4" key="1">
    <citation type="submission" date="2015-07" db="EMBL/GenBank/DDBJ databases">
        <title>High-quality draft genome sequence of Oceanobacillus caeni HM6, a bacillus isolated from a human feces.</title>
        <authorList>
            <person name="Kumar J."/>
            <person name="Verma M.K."/>
            <person name="Pandey R."/>
            <person name="Bhambi M."/>
            <person name="Chauhan N."/>
        </authorList>
    </citation>
    <scope>NUCLEOTIDE SEQUENCE [LARGE SCALE GENOMIC DNA]</scope>
    <source>
        <strain evidence="3 4">HM6</strain>
    </source>
</reference>
<feature type="domain" description="Putative zinc-finger" evidence="2">
    <location>
        <begin position="10"/>
        <end position="38"/>
    </location>
</feature>
<keyword evidence="1" id="KW-0472">Membrane</keyword>
<evidence type="ECO:0000313" key="4">
    <source>
        <dbReference type="Proteomes" id="UP000037854"/>
    </source>
</evidence>
<evidence type="ECO:0000256" key="1">
    <source>
        <dbReference type="SAM" id="Phobius"/>
    </source>
</evidence>
<proteinExistence type="predicted"/>
<dbReference type="InterPro" id="IPR027383">
    <property type="entry name" value="Znf_put"/>
</dbReference>
<dbReference type="Pfam" id="PF13490">
    <property type="entry name" value="zf-HC2"/>
    <property type="match status" value="1"/>
</dbReference>
<protein>
    <submittedName>
        <fullName evidence="3">Anti-sigma W factor</fullName>
    </submittedName>
</protein>
<sequence length="213" mass="24356">MEIHKEKIILMHQYLDGEIDKIKEMELFTHIEKCEACRNHFEELTQSISMIQSAENIQAPSGFTNNVMRKLPKEKKRIKYKRWFQTHPILTAAAIFFILMLSGVFSQWNQNNELVVSKQEDLIVQGDTVIVPEDVVVDEDLVIQNGDLLVMGVVDGDVTIINGKLINEKSINGKLMASAGEVNGELQIVDRVFEWLWFQVKTLFKNVFAFSAG</sequence>
<name>A0ABR5MH67_9BACI</name>
<evidence type="ECO:0000259" key="2">
    <source>
        <dbReference type="Pfam" id="PF13490"/>
    </source>
</evidence>
<comment type="caution">
    <text evidence="3">The sequence shown here is derived from an EMBL/GenBank/DDBJ whole genome shotgun (WGS) entry which is preliminary data.</text>
</comment>
<dbReference type="Proteomes" id="UP000037854">
    <property type="component" value="Unassembled WGS sequence"/>
</dbReference>
<organism evidence="3 4">
    <name type="scientific">Oceanobacillus caeni</name>
    <dbReference type="NCBI Taxonomy" id="405946"/>
    <lineage>
        <taxon>Bacteria</taxon>
        <taxon>Bacillati</taxon>
        <taxon>Bacillota</taxon>
        <taxon>Bacilli</taxon>
        <taxon>Bacillales</taxon>
        <taxon>Bacillaceae</taxon>
        <taxon>Oceanobacillus</taxon>
    </lineage>
</organism>